<dbReference type="Gene3D" id="3.40.190.10">
    <property type="entry name" value="Periplasmic binding protein-like II"/>
    <property type="match status" value="1"/>
</dbReference>
<dbReference type="Proteomes" id="UP000886751">
    <property type="component" value="Unassembled WGS sequence"/>
</dbReference>
<feature type="signal peptide" evidence="1">
    <location>
        <begin position="1"/>
        <end position="27"/>
    </location>
</feature>
<organism evidence="2 3">
    <name type="scientific">Candidatus Gemmiger excrementipullorum</name>
    <dbReference type="NCBI Taxonomy" id="2838610"/>
    <lineage>
        <taxon>Bacteria</taxon>
        <taxon>Bacillati</taxon>
        <taxon>Bacillota</taxon>
        <taxon>Clostridia</taxon>
        <taxon>Eubacteriales</taxon>
        <taxon>Gemmiger</taxon>
    </lineage>
</organism>
<name>A0A9D1Y1H4_9FIRM</name>
<evidence type="ECO:0000256" key="1">
    <source>
        <dbReference type="SAM" id="SignalP"/>
    </source>
</evidence>
<dbReference type="InterPro" id="IPR006059">
    <property type="entry name" value="SBP"/>
</dbReference>
<evidence type="ECO:0000313" key="3">
    <source>
        <dbReference type="Proteomes" id="UP000886751"/>
    </source>
</evidence>
<evidence type="ECO:0000313" key="2">
    <source>
        <dbReference type="EMBL" id="HIX95012.1"/>
    </source>
</evidence>
<proteinExistence type="predicted"/>
<dbReference type="EMBL" id="DXEI01000090">
    <property type="protein sequence ID" value="HIX95012.1"/>
    <property type="molecule type" value="Genomic_DNA"/>
</dbReference>
<keyword evidence="1" id="KW-0732">Signal</keyword>
<reference evidence="2" key="2">
    <citation type="submission" date="2021-04" db="EMBL/GenBank/DDBJ databases">
        <authorList>
            <person name="Gilroy R."/>
        </authorList>
    </citation>
    <scope>NUCLEOTIDE SEQUENCE</scope>
    <source>
        <strain evidence="2">ChiHecec2B26-7398</strain>
    </source>
</reference>
<dbReference type="SUPFAM" id="SSF53850">
    <property type="entry name" value="Periplasmic binding protein-like II"/>
    <property type="match status" value="1"/>
</dbReference>
<protein>
    <submittedName>
        <fullName evidence="2">ABC transporter substrate-binding protein</fullName>
    </submittedName>
</protein>
<accession>A0A9D1Y1H4</accession>
<dbReference type="Pfam" id="PF01547">
    <property type="entry name" value="SBP_bac_1"/>
    <property type="match status" value="1"/>
</dbReference>
<dbReference type="PANTHER" id="PTHR43649:SF12">
    <property type="entry name" value="DIACETYLCHITOBIOSE BINDING PROTEIN DASA"/>
    <property type="match status" value="1"/>
</dbReference>
<feature type="chain" id="PRO_5039467004" evidence="1">
    <location>
        <begin position="28"/>
        <end position="453"/>
    </location>
</feature>
<dbReference type="PROSITE" id="PS51257">
    <property type="entry name" value="PROKAR_LIPOPROTEIN"/>
    <property type="match status" value="1"/>
</dbReference>
<dbReference type="InterPro" id="IPR050490">
    <property type="entry name" value="Bact_solute-bd_prot1"/>
</dbReference>
<comment type="caution">
    <text evidence="2">The sequence shown here is derived from an EMBL/GenBank/DDBJ whole genome shotgun (WGS) entry which is preliminary data.</text>
</comment>
<dbReference type="PANTHER" id="PTHR43649">
    <property type="entry name" value="ARABINOSE-BINDING PROTEIN-RELATED"/>
    <property type="match status" value="1"/>
</dbReference>
<reference evidence="2" key="1">
    <citation type="journal article" date="2021" name="PeerJ">
        <title>Extensive microbial diversity within the chicken gut microbiome revealed by metagenomics and culture.</title>
        <authorList>
            <person name="Gilroy R."/>
            <person name="Ravi A."/>
            <person name="Getino M."/>
            <person name="Pursley I."/>
            <person name="Horton D.L."/>
            <person name="Alikhan N.F."/>
            <person name="Baker D."/>
            <person name="Gharbi K."/>
            <person name="Hall N."/>
            <person name="Watson M."/>
            <person name="Adriaenssens E.M."/>
            <person name="Foster-Nyarko E."/>
            <person name="Jarju S."/>
            <person name="Secka A."/>
            <person name="Antonio M."/>
            <person name="Oren A."/>
            <person name="Chaudhuri R.R."/>
            <person name="La Ragione R."/>
            <person name="Hildebrand F."/>
            <person name="Pallen M.J."/>
        </authorList>
    </citation>
    <scope>NUCLEOTIDE SEQUENCE</scope>
    <source>
        <strain evidence="2">ChiHecec2B26-7398</strain>
    </source>
</reference>
<dbReference type="AlphaFoldDB" id="A0A9D1Y1H4"/>
<sequence length="453" mass="50929">MKKRYIQCFCLPLACVFALTACAPADADAEPLPIEVPPPVEQTNEGLTIFYTDLDGSQTSIMDAAISLYNQQHPDRLVTAEKIFTDGSNTVRDNETQQMLTEVMAGEGPDLIFFIDDSMDIEKMARRGVFADLEPYFEADNFDWSGYNQTVMDAGVWDGHRLVIPLEYQIPMLYTSRTALAETGFSVENCDTFKGFLSEAEKVQNTPGQTRSLFRTILAFNDFAQYAGIPYIDYDRQQADLSFPELERGTEIHKNLTDLHYDEDALSGAADIRDGSALWIHPLFTLDGFLMGAGVINTFDEAVMMPIRDIEGEIQAEITCSVAVRNSSPNLQNAYNFIKFLLSEEFQQETLDWRYTAFSVLNSANEAYYRLQTVERSSPIVAKGSNPYGFESFDAPQEDFDELMSYTGQITGAFYTSSQTQFLDLMQGYLSDESSYKDAVDAAESRLNIYLSE</sequence>
<gene>
    <name evidence="2" type="ORF">H9846_06105</name>
</gene>